<evidence type="ECO:0000259" key="15">
    <source>
        <dbReference type="Pfam" id="PF00593"/>
    </source>
</evidence>
<reference evidence="17" key="1">
    <citation type="submission" date="2023-01" db="EMBL/GenBank/DDBJ databases">
        <title>Whole genome sequence of Paucibacter sp. S2-9 isolated from pond sediment.</title>
        <authorList>
            <person name="Jung J.Y."/>
        </authorList>
    </citation>
    <scope>NUCLEOTIDE SEQUENCE</scope>
    <source>
        <strain evidence="17">S2-9</strain>
    </source>
</reference>
<accession>A0AA95NNF8</accession>
<dbReference type="Pfam" id="PF07715">
    <property type="entry name" value="Plug"/>
    <property type="match status" value="1"/>
</dbReference>
<evidence type="ECO:0000256" key="5">
    <source>
        <dbReference type="ARBA" id="ARBA00022692"/>
    </source>
</evidence>
<sequence length="692" mass="75448">MSKPLLALGLLLCGLAQAQSSEEQDLALAFGDSALVSIATGSAQPLRRAPAVAAVITAADIEAMGASDLDQVLERVPGLHVGRGSGTYTPLYVARGIYSQFNPQILMLQNGVPMTTLLVGNRGNGWGGLPVQHIARIEVMLSPGSALYGSDAYAGVINIVTKGPRDLHGGEAGLRLGSFGARDAWLQQGGKLGPAEYAAFVQRGRGKGARNLVEADAQSFNDATFGSHASLAPGALNNGHDSWDANLDLALEGWRWRINYKLRELGTGAGISQALDPQGLYRTERLVSDLSWQQAALLPDLSAGFGLSALHYSQQFPRPLQIYPAGVRFPTGVFADGMFGAPETWERQWRLHAYLGYEGLAHHKLRAGLGYEDLDLYRTRELKNFAFAANGLPIPLPTITDHSDIDPFMRPQRRSVAYAYLQDDWQLAPDWTLTLGLRHDRYSDFGNTTNPRLALVWEAAYNLSAKLLYGQAFRAPAFNEQYSISNPVARGNPAIRPETLATREAQLIWQPGRHLQLSLAAFEHRLRDLIRTTPNAQPGTGTTFNNTGDQSGRGLELSGSWDPGAGLHLQLSLSQQRSRDESSGRSPGYAPRRHAYLLADWRVSEAWQLGAQLNRVAGRERPPGDVRPPVADYTNVDLSLRHAPQGARWSVAALLRNATDSDQREPSLAPGRLVNDLPLAPRSLSVELDFRY</sequence>
<evidence type="ECO:0000256" key="10">
    <source>
        <dbReference type="ARBA" id="ARBA00023237"/>
    </source>
</evidence>
<keyword evidence="9 17" id="KW-0675">Receptor</keyword>
<dbReference type="PROSITE" id="PS52016">
    <property type="entry name" value="TONB_DEPENDENT_REC_3"/>
    <property type="match status" value="1"/>
</dbReference>
<dbReference type="InterPro" id="IPR000531">
    <property type="entry name" value="Beta-barrel_TonB"/>
</dbReference>
<evidence type="ECO:0000256" key="8">
    <source>
        <dbReference type="ARBA" id="ARBA00023136"/>
    </source>
</evidence>
<dbReference type="KEGG" id="pais:PFX98_06110"/>
<dbReference type="GO" id="GO:0044718">
    <property type="term" value="P:siderophore transmembrane transport"/>
    <property type="evidence" value="ECO:0007669"/>
    <property type="project" value="TreeGrafter"/>
</dbReference>
<dbReference type="EMBL" id="CP116346">
    <property type="protein sequence ID" value="WIT13181.1"/>
    <property type="molecule type" value="Genomic_DNA"/>
</dbReference>
<dbReference type="Gene3D" id="2.170.130.10">
    <property type="entry name" value="TonB-dependent receptor, plug domain"/>
    <property type="match status" value="1"/>
</dbReference>
<dbReference type="CDD" id="cd01347">
    <property type="entry name" value="ligand_gated_channel"/>
    <property type="match status" value="1"/>
</dbReference>
<dbReference type="SUPFAM" id="SSF56935">
    <property type="entry name" value="Porins"/>
    <property type="match status" value="1"/>
</dbReference>
<evidence type="ECO:0000256" key="4">
    <source>
        <dbReference type="ARBA" id="ARBA00022452"/>
    </source>
</evidence>
<dbReference type="InterPro" id="IPR036942">
    <property type="entry name" value="Beta-barrel_TonB_sf"/>
</dbReference>
<keyword evidence="5 11" id="KW-0812">Transmembrane</keyword>
<dbReference type="InterPro" id="IPR012910">
    <property type="entry name" value="Plug_dom"/>
</dbReference>
<feature type="chain" id="PRO_5041692868" evidence="14">
    <location>
        <begin position="19"/>
        <end position="692"/>
    </location>
</feature>
<dbReference type="Pfam" id="PF00593">
    <property type="entry name" value="TonB_dep_Rec_b-barrel"/>
    <property type="match status" value="1"/>
</dbReference>
<keyword evidence="18" id="KW-1185">Reference proteome</keyword>
<dbReference type="Gene3D" id="2.40.170.20">
    <property type="entry name" value="TonB-dependent receptor, beta-barrel domain"/>
    <property type="match status" value="1"/>
</dbReference>
<evidence type="ECO:0000256" key="2">
    <source>
        <dbReference type="ARBA" id="ARBA00009810"/>
    </source>
</evidence>
<evidence type="ECO:0000256" key="12">
    <source>
        <dbReference type="RuleBase" id="RU003357"/>
    </source>
</evidence>
<keyword evidence="4 11" id="KW-1134">Transmembrane beta strand</keyword>
<evidence type="ECO:0000256" key="1">
    <source>
        <dbReference type="ARBA" id="ARBA00004571"/>
    </source>
</evidence>
<evidence type="ECO:0000256" key="14">
    <source>
        <dbReference type="SAM" id="SignalP"/>
    </source>
</evidence>
<keyword evidence="6 14" id="KW-0732">Signal</keyword>
<keyword evidence="10 11" id="KW-0998">Cell outer membrane</keyword>
<feature type="domain" description="TonB-dependent receptor plug" evidence="16">
    <location>
        <begin position="46"/>
        <end position="156"/>
    </location>
</feature>
<dbReference type="GO" id="GO:0015344">
    <property type="term" value="F:siderophore uptake transmembrane transporter activity"/>
    <property type="evidence" value="ECO:0007669"/>
    <property type="project" value="TreeGrafter"/>
</dbReference>
<keyword evidence="8 11" id="KW-0472">Membrane</keyword>
<feature type="compositionally biased region" description="Polar residues" evidence="13">
    <location>
        <begin position="532"/>
        <end position="550"/>
    </location>
</feature>
<dbReference type="AlphaFoldDB" id="A0AA95NNF8"/>
<evidence type="ECO:0000256" key="6">
    <source>
        <dbReference type="ARBA" id="ARBA00022729"/>
    </source>
</evidence>
<dbReference type="InterPro" id="IPR039426">
    <property type="entry name" value="TonB-dep_rcpt-like"/>
</dbReference>
<dbReference type="PANTHER" id="PTHR30069:SF29">
    <property type="entry name" value="HEMOGLOBIN AND HEMOGLOBIN-HAPTOGLOBIN-BINDING PROTEIN 1-RELATED"/>
    <property type="match status" value="1"/>
</dbReference>
<dbReference type="GO" id="GO:0009279">
    <property type="term" value="C:cell outer membrane"/>
    <property type="evidence" value="ECO:0007669"/>
    <property type="project" value="UniProtKB-SubCell"/>
</dbReference>
<evidence type="ECO:0000256" key="9">
    <source>
        <dbReference type="ARBA" id="ARBA00023170"/>
    </source>
</evidence>
<name>A0AA95NNF8_9BURK</name>
<evidence type="ECO:0000256" key="7">
    <source>
        <dbReference type="ARBA" id="ARBA00023077"/>
    </source>
</evidence>
<dbReference type="Proteomes" id="UP001177769">
    <property type="component" value="Chromosome"/>
</dbReference>
<keyword evidence="3 11" id="KW-0813">Transport</keyword>
<evidence type="ECO:0000256" key="3">
    <source>
        <dbReference type="ARBA" id="ARBA00022448"/>
    </source>
</evidence>
<dbReference type="PANTHER" id="PTHR30069">
    <property type="entry name" value="TONB-DEPENDENT OUTER MEMBRANE RECEPTOR"/>
    <property type="match status" value="1"/>
</dbReference>
<evidence type="ECO:0000259" key="16">
    <source>
        <dbReference type="Pfam" id="PF07715"/>
    </source>
</evidence>
<gene>
    <name evidence="17" type="ORF">PFX98_06110</name>
</gene>
<organism evidence="17 18">
    <name type="scientific">Paucibacter sediminis</name>
    <dbReference type="NCBI Taxonomy" id="3019553"/>
    <lineage>
        <taxon>Bacteria</taxon>
        <taxon>Pseudomonadati</taxon>
        <taxon>Pseudomonadota</taxon>
        <taxon>Betaproteobacteria</taxon>
        <taxon>Burkholderiales</taxon>
        <taxon>Sphaerotilaceae</taxon>
        <taxon>Roseateles</taxon>
    </lineage>
</organism>
<evidence type="ECO:0000313" key="17">
    <source>
        <dbReference type="EMBL" id="WIT13181.1"/>
    </source>
</evidence>
<protein>
    <submittedName>
        <fullName evidence="17">TonB-dependent receptor</fullName>
    </submittedName>
</protein>
<feature type="signal peptide" evidence="14">
    <location>
        <begin position="1"/>
        <end position="18"/>
    </location>
</feature>
<comment type="subcellular location">
    <subcellularLocation>
        <location evidence="1 11">Cell outer membrane</location>
        <topology evidence="1 11">Multi-pass membrane protein</topology>
    </subcellularLocation>
</comment>
<evidence type="ECO:0000313" key="18">
    <source>
        <dbReference type="Proteomes" id="UP001177769"/>
    </source>
</evidence>
<keyword evidence="7 12" id="KW-0798">TonB box</keyword>
<evidence type="ECO:0000256" key="11">
    <source>
        <dbReference type="PROSITE-ProRule" id="PRU01360"/>
    </source>
</evidence>
<dbReference type="InterPro" id="IPR037066">
    <property type="entry name" value="Plug_dom_sf"/>
</dbReference>
<feature type="region of interest" description="Disordered" evidence="13">
    <location>
        <begin position="532"/>
        <end position="559"/>
    </location>
</feature>
<dbReference type="RefSeq" id="WP_285234291.1">
    <property type="nucleotide sequence ID" value="NZ_CP116346.1"/>
</dbReference>
<proteinExistence type="inferred from homology"/>
<feature type="domain" description="TonB-dependent receptor-like beta-barrel" evidence="15">
    <location>
        <begin position="229"/>
        <end position="657"/>
    </location>
</feature>
<evidence type="ECO:0000256" key="13">
    <source>
        <dbReference type="SAM" id="MobiDB-lite"/>
    </source>
</evidence>
<comment type="similarity">
    <text evidence="2 11 12">Belongs to the TonB-dependent receptor family.</text>
</comment>